<dbReference type="EMBL" id="BART01028959">
    <property type="protein sequence ID" value="GAG95394.1"/>
    <property type="molecule type" value="Genomic_DNA"/>
</dbReference>
<proteinExistence type="predicted"/>
<evidence type="ECO:0008006" key="2">
    <source>
        <dbReference type="Google" id="ProtNLM"/>
    </source>
</evidence>
<name>X1BHI5_9ZZZZ</name>
<organism evidence="1">
    <name type="scientific">marine sediment metagenome</name>
    <dbReference type="NCBI Taxonomy" id="412755"/>
    <lineage>
        <taxon>unclassified sequences</taxon>
        <taxon>metagenomes</taxon>
        <taxon>ecological metagenomes</taxon>
    </lineage>
</organism>
<evidence type="ECO:0000313" key="1">
    <source>
        <dbReference type="EMBL" id="GAG95394.1"/>
    </source>
</evidence>
<feature type="non-terminal residue" evidence="1">
    <location>
        <position position="1"/>
    </location>
</feature>
<reference evidence="1" key="1">
    <citation type="journal article" date="2014" name="Front. Microbiol.">
        <title>High frequency of phylogenetically diverse reductive dehalogenase-homologous genes in deep subseafloor sedimentary metagenomes.</title>
        <authorList>
            <person name="Kawai M."/>
            <person name="Futagami T."/>
            <person name="Toyoda A."/>
            <person name="Takaki Y."/>
            <person name="Nishi S."/>
            <person name="Hori S."/>
            <person name="Arai W."/>
            <person name="Tsubouchi T."/>
            <person name="Morono Y."/>
            <person name="Uchiyama I."/>
            <person name="Ito T."/>
            <person name="Fujiyama A."/>
            <person name="Inagaki F."/>
            <person name="Takami H."/>
        </authorList>
    </citation>
    <scope>NUCLEOTIDE SEQUENCE</scope>
    <source>
        <strain evidence="1">Expedition CK06-06</strain>
    </source>
</reference>
<sequence length="121" mass="14350">SYYQDTARRLIEKMGTSRAEYGKQSIEYLEWGRTSYPSYYWPDPSDSDGLYTGGYRSPANIMWTAHYALMQNYFERCFKTSEYRSTVKWFVRDWKKSLTTNGYGSSKRGGIWGVDLIRYTF</sequence>
<comment type="caution">
    <text evidence="1">The sequence shown here is derived from an EMBL/GenBank/DDBJ whole genome shotgun (WGS) entry which is preliminary data.</text>
</comment>
<protein>
    <recommendedName>
        <fullName evidence="2">Glycosyl hydrolase family 63 C-terminal domain-containing protein</fullName>
    </recommendedName>
</protein>
<dbReference type="AlphaFoldDB" id="X1BHI5"/>
<gene>
    <name evidence="1" type="ORF">S01H4_50933</name>
</gene>
<accession>X1BHI5</accession>